<reference evidence="7 8" key="1">
    <citation type="submission" date="2006-02" db="EMBL/GenBank/DDBJ databases">
        <authorList>
            <person name="Pinhassi J."/>
            <person name="Pedros-Alio C."/>
            <person name="Ferriera S."/>
            <person name="Johnson J."/>
            <person name="Kravitz S."/>
            <person name="Halpern A."/>
            <person name="Remington K."/>
            <person name="Beeson K."/>
            <person name="Tran B."/>
            <person name="Rogers Y.-H."/>
            <person name="Friedman R."/>
            <person name="Venter J.C."/>
        </authorList>
    </citation>
    <scope>NUCLEOTIDE SEQUENCE [LARGE SCALE GENOMIC DNA]</scope>
    <source>
        <strain evidence="7 8">MED297</strain>
    </source>
</reference>
<dbReference type="RefSeq" id="WP_008046551.1">
    <property type="nucleotide sequence ID" value="NZ_CH724153.1"/>
</dbReference>
<dbReference type="STRING" id="314283.MED297_00965"/>
<evidence type="ECO:0000256" key="3">
    <source>
        <dbReference type="ARBA" id="ARBA00022679"/>
    </source>
</evidence>
<evidence type="ECO:0000256" key="2">
    <source>
        <dbReference type="ARBA" id="ARBA00022603"/>
    </source>
</evidence>
<keyword evidence="8" id="KW-1185">Reference proteome</keyword>
<gene>
    <name evidence="5" type="primary">trmJ</name>
    <name evidence="7" type="ORF">MED297_00965</name>
</gene>
<name>A4BBL3_9GAMM</name>
<comment type="catalytic activity">
    <reaction evidence="5">
        <text>uridine(32) in tRNA + S-adenosyl-L-methionine = 2'-O-methyluridine(32) in tRNA + S-adenosyl-L-homocysteine + H(+)</text>
        <dbReference type="Rhea" id="RHEA:42936"/>
        <dbReference type="Rhea" id="RHEA-COMP:10107"/>
        <dbReference type="Rhea" id="RHEA-COMP:10290"/>
        <dbReference type="ChEBI" id="CHEBI:15378"/>
        <dbReference type="ChEBI" id="CHEBI:57856"/>
        <dbReference type="ChEBI" id="CHEBI:59789"/>
        <dbReference type="ChEBI" id="CHEBI:65315"/>
        <dbReference type="ChEBI" id="CHEBI:74478"/>
        <dbReference type="EC" id="2.1.1.200"/>
    </reaction>
</comment>
<dbReference type="Gene3D" id="1.10.8.590">
    <property type="match status" value="1"/>
</dbReference>
<evidence type="ECO:0000256" key="5">
    <source>
        <dbReference type="RuleBase" id="RU362024"/>
    </source>
</evidence>
<dbReference type="NCBIfam" id="NF011694">
    <property type="entry name" value="PRK15114.1"/>
    <property type="match status" value="1"/>
</dbReference>
<proteinExistence type="inferred from homology"/>
<dbReference type="EMBL" id="AAOE01000004">
    <property type="protein sequence ID" value="EAR10348.1"/>
    <property type="molecule type" value="Genomic_DNA"/>
</dbReference>
<dbReference type="Proteomes" id="UP000005953">
    <property type="component" value="Unassembled WGS sequence"/>
</dbReference>
<dbReference type="AlphaFoldDB" id="A4BBL3"/>
<keyword evidence="5" id="KW-0819">tRNA processing</keyword>
<evidence type="ECO:0000313" key="8">
    <source>
        <dbReference type="Proteomes" id="UP000005953"/>
    </source>
</evidence>
<dbReference type="GO" id="GO:0005829">
    <property type="term" value="C:cytosol"/>
    <property type="evidence" value="ECO:0007669"/>
    <property type="project" value="TreeGrafter"/>
</dbReference>
<evidence type="ECO:0000256" key="1">
    <source>
        <dbReference type="ARBA" id="ARBA00007228"/>
    </source>
</evidence>
<organism evidence="7 8">
    <name type="scientific">Reinekea blandensis MED297</name>
    <dbReference type="NCBI Taxonomy" id="314283"/>
    <lineage>
        <taxon>Bacteria</taxon>
        <taxon>Pseudomonadati</taxon>
        <taxon>Pseudomonadota</taxon>
        <taxon>Gammaproteobacteria</taxon>
        <taxon>Oceanospirillales</taxon>
        <taxon>Saccharospirillaceae</taxon>
        <taxon>Reinekea</taxon>
    </lineage>
</organism>
<evidence type="ECO:0000256" key="4">
    <source>
        <dbReference type="ARBA" id="ARBA00022691"/>
    </source>
</evidence>
<evidence type="ECO:0000259" key="6">
    <source>
        <dbReference type="Pfam" id="PF00588"/>
    </source>
</evidence>
<dbReference type="InterPro" id="IPR004384">
    <property type="entry name" value="RNA_MeTrfase_TrmJ/LasT"/>
</dbReference>
<dbReference type="PANTHER" id="PTHR42786:SF2">
    <property type="entry name" value="TRNA (CYTIDINE_URIDINE-2'-O-)-METHYLTRANSFERASE TRMJ"/>
    <property type="match status" value="1"/>
</dbReference>
<comment type="catalytic activity">
    <reaction evidence="5">
        <text>cytidine(32) in tRNA + S-adenosyl-L-methionine = 2'-O-methylcytidine(32) in tRNA + S-adenosyl-L-homocysteine + H(+)</text>
        <dbReference type="Rhea" id="RHEA:42932"/>
        <dbReference type="Rhea" id="RHEA-COMP:10288"/>
        <dbReference type="Rhea" id="RHEA-COMP:10289"/>
        <dbReference type="ChEBI" id="CHEBI:15378"/>
        <dbReference type="ChEBI" id="CHEBI:57856"/>
        <dbReference type="ChEBI" id="CHEBI:59789"/>
        <dbReference type="ChEBI" id="CHEBI:74495"/>
        <dbReference type="ChEBI" id="CHEBI:82748"/>
        <dbReference type="EC" id="2.1.1.200"/>
    </reaction>
</comment>
<protein>
    <recommendedName>
        <fullName evidence="5">tRNA (cytidine/uridine-2'-O-)-methyltransferase TrmJ</fullName>
        <ecNumber evidence="5">2.1.1.200</ecNumber>
    </recommendedName>
    <alternativeName>
        <fullName evidence="5">tRNA (cytidine(32)/uridine(32)-2'-O)-methyltransferase</fullName>
    </alternativeName>
    <alternativeName>
        <fullName evidence="5">tRNA Cm32/Um32 methyltransferase</fullName>
    </alternativeName>
</protein>
<dbReference type="HOGENOM" id="CLU_056931_0_1_6"/>
<dbReference type="GO" id="GO:0002128">
    <property type="term" value="P:tRNA nucleoside ribose methylation"/>
    <property type="evidence" value="ECO:0007669"/>
    <property type="project" value="TreeGrafter"/>
</dbReference>
<dbReference type="GO" id="GO:0160206">
    <property type="term" value="F:tRNA (cytidine(32)/uridine(32)-2'-O)-methyltransferase activity"/>
    <property type="evidence" value="ECO:0007669"/>
    <property type="project" value="UniProtKB-EC"/>
</dbReference>
<dbReference type="InterPro" id="IPR001537">
    <property type="entry name" value="SpoU_MeTrfase"/>
</dbReference>
<dbReference type="PIRSF" id="PIRSF004808">
    <property type="entry name" value="LasT"/>
    <property type="match status" value="1"/>
</dbReference>
<dbReference type="Gene3D" id="3.40.1280.10">
    <property type="match status" value="1"/>
</dbReference>
<dbReference type="NCBIfam" id="TIGR00050">
    <property type="entry name" value="rRNA_methyl_1"/>
    <property type="match status" value="1"/>
</dbReference>
<dbReference type="Pfam" id="PF00588">
    <property type="entry name" value="SpoU_methylase"/>
    <property type="match status" value="1"/>
</dbReference>
<dbReference type="SUPFAM" id="SSF75217">
    <property type="entry name" value="alpha/beta knot"/>
    <property type="match status" value="1"/>
</dbReference>
<keyword evidence="3 7" id="KW-0808">Transferase</keyword>
<evidence type="ECO:0000313" key="7">
    <source>
        <dbReference type="EMBL" id="EAR10348.1"/>
    </source>
</evidence>
<accession>A4BBL3</accession>
<dbReference type="EC" id="2.1.1.200" evidence="5"/>
<comment type="function">
    <text evidence="5">Catalyzes the formation of 2'O-methylated cytidine (Cm32) or 2'O-methylated uridine (Um32) at position 32 in tRNA.</text>
</comment>
<dbReference type="InterPro" id="IPR029026">
    <property type="entry name" value="tRNA_m1G_MTases_N"/>
</dbReference>
<comment type="subcellular location">
    <subcellularLocation>
        <location evidence="5">Cytoplasm</location>
    </subcellularLocation>
</comment>
<dbReference type="CDD" id="cd18093">
    <property type="entry name" value="SpoU-like_TrmJ"/>
    <property type="match status" value="1"/>
</dbReference>
<dbReference type="GO" id="GO:0106339">
    <property type="term" value="F:tRNA (cytidine(32)-2'-O)-methyltransferase activity"/>
    <property type="evidence" value="ECO:0007669"/>
    <property type="project" value="RHEA"/>
</dbReference>
<dbReference type="GO" id="GO:0003723">
    <property type="term" value="F:RNA binding"/>
    <property type="evidence" value="ECO:0007669"/>
    <property type="project" value="InterPro"/>
</dbReference>
<dbReference type="InterPro" id="IPR029028">
    <property type="entry name" value="Alpha/beta_knot_MTases"/>
</dbReference>
<dbReference type="FunFam" id="3.40.1280.10:FF:000006">
    <property type="entry name" value="Uncharacterized tRNA/rRNA methyltransferase HI_0380"/>
    <property type="match status" value="1"/>
</dbReference>
<sequence length="239" mass="26463">MLSNIRIVLIRTWHAGNIGATARAMKNMGLSNLVLVDPVDFPSDEATSRAGQAVDLLEQANVVATLEEAIADCNLVIGTSARDRSIRLPALTAEACAEKACRESDQGTVAIVFGRERMGLSNEEIQQCHFQLNIATNPEYPVLNLSQAVQLVAWEVFKVASSETPPESDVEPYPRQRELEQFYQHLAKTSEATGFLNPAHPGQVMDHLRALFRRARPTRKELSILRGFLSSIDQHTSDR</sequence>
<keyword evidence="4 5" id="KW-0949">S-adenosyl-L-methionine</keyword>
<dbReference type="OrthoDB" id="9806346at2"/>
<comment type="subunit">
    <text evidence="5">Homodimer.</text>
</comment>
<comment type="caution">
    <text evidence="7">The sequence shown here is derived from an EMBL/GenBank/DDBJ whole genome shotgun (WGS) entry which is preliminary data.</text>
</comment>
<comment type="similarity">
    <text evidence="1">Belongs to the class IV-like SAM-binding methyltransferase superfamily. RNA methyltransferase TrmH family.</text>
</comment>
<dbReference type="PANTHER" id="PTHR42786">
    <property type="entry name" value="TRNA/RRNA METHYLTRANSFERASE"/>
    <property type="match status" value="1"/>
</dbReference>
<keyword evidence="2 5" id="KW-0489">Methyltransferase</keyword>
<keyword evidence="5" id="KW-0963">Cytoplasm</keyword>
<feature type="domain" description="tRNA/rRNA methyltransferase SpoU type" evidence="6">
    <location>
        <begin position="5"/>
        <end position="153"/>
    </location>
</feature>